<dbReference type="GO" id="GO:0043190">
    <property type="term" value="C:ATP-binding cassette (ABC) transporter complex"/>
    <property type="evidence" value="ECO:0007669"/>
    <property type="project" value="InterPro"/>
</dbReference>
<evidence type="ECO:0000256" key="1">
    <source>
        <dbReference type="SAM" id="Phobius"/>
    </source>
</evidence>
<dbReference type="InterPro" id="IPR036513">
    <property type="entry name" value="STAS_dom_sf"/>
</dbReference>
<dbReference type="Pfam" id="PF13466">
    <property type="entry name" value="STAS_2"/>
    <property type="match status" value="1"/>
</dbReference>
<dbReference type="Proteomes" id="UP000472580">
    <property type="component" value="Unassembled WGS sequence"/>
</dbReference>
<dbReference type="SUPFAM" id="SSF52091">
    <property type="entry name" value="SpoIIaa-like"/>
    <property type="match status" value="1"/>
</dbReference>
<dbReference type="GO" id="GO:0005548">
    <property type="term" value="F:phospholipid transporter activity"/>
    <property type="evidence" value="ECO:0007669"/>
    <property type="project" value="TreeGrafter"/>
</dbReference>
<feature type="transmembrane region" description="Helical" evidence="1">
    <location>
        <begin position="169"/>
        <end position="188"/>
    </location>
</feature>
<gene>
    <name evidence="3" type="ORF">E5987_10285</name>
</gene>
<dbReference type="OrthoDB" id="9810518at2"/>
<comment type="caution">
    <text evidence="3">The sequence shown here is derived from an EMBL/GenBank/DDBJ whole genome shotgun (WGS) entry which is preliminary data.</text>
</comment>
<protein>
    <submittedName>
        <fullName evidence="3">STAS domain-containing protein</fullName>
    </submittedName>
</protein>
<feature type="transmembrane region" description="Helical" evidence="1">
    <location>
        <begin position="246"/>
        <end position="270"/>
    </location>
</feature>
<dbReference type="PANTHER" id="PTHR30188">
    <property type="entry name" value="ABC TRANSPORTER PERMEASE PROTEIN-RELATED"/>
    <property type="match status" value="1"/>
</dbReference>
<name>A0A6L6YIW1_9BURK</name>
<feature type="transmembrane region" description="Helical" evidence="1">
    <location>
        <begin position="112"/>
        <end position="132"/>
    </location>
</feature>
<organism evidence="3 4">
    <name type="scientific">Parasutterella muris</name>
    <dbReference type="NCBI Taxonomy" id="2565572"/>
    <lineage>
        <taxon>Bacteria</taxon>
        <taxon>Pseudomonadati</taxon>
        <taxon>Pseudomonadota</taxon>
        <taxon>Betaproteobacteria</taxon>
        <taxon>Burkholderiales</taxon>
        <taxon>Sutterellaceae</taxon>
        <taxon>Parasutterella</taxon>
    </lineage>
</organism>
<reference evidence="3 4" key="1">
    <citation type="submission" date="2019-12" db="EMBL/GenBank/DDBJ databases">
        <title>Microbes associate with the intestines of laboratory mice.</title>
        <authorList>
            <person name="Navarre W."/>
            <person name="Wong E."/>
        </authorList>
    </citation>
    <scope>NUCLEOTIDE SEQUENCE [LARGE SCALE GENOMIC DNA]</scope>
    <source>
        <strain evidence="3 4">NM82_D38</strain>
    </source>
</reference>
<dbReference type="InterPro" id="IPR030802">
    <property type="entry name" value="Permease_MalE"/>
</dbReference>
<keyword evidence="1" id="KW-0812">Transmembrane</keyword>
<keyword evidence="1" id="KW-1133">Transmembrane helix</keyword>
<evidence type="ECO:0000313" key="3">
    <source>
        <dbReference type="EMBL" id="MVX57577.1"/>
    </source>
</evidence>
<evidence type="ECO:0000259" key="2">
    <source>
        <dbReference type="Pfam" id="PF13466"/>
    </source>
</evidence>
<dbReference type="InterPro" id="IPR058548">
    <property type="entry name" value="MlaB-like_STAS"/>
</dbReference>
<keyword evidence="1" id="KW-0472">Membrane</keyword>
<dbReference type="EMBL" id="WSRP01000036">
    <property type="protein sequence ID" value="MVX57577.1"/>
    <property type="molecule type" value="Genomic_DNA"/>
</dbReference>
<feature type="transmembrane region" description="Helical" evidence="1">
    <location>
        <begin position="144"/>
        <end position="163"/>
    </location>
</feature>
<dbReference type="AlphaFoldDB" id="A0A6L6YIW1"/>
<dbReference type="PANTHER" id="PTHR30188:SF3">
    <property type="entry name" value="ABC TRANSPORTER PERMEASE"/>
    <property type="match status" value="1"/>
</dbReference>
<sequence length="353" mass="37953">MSDPIKLPDRLTAEDSSPLWEQVLNAADAGQERTVDAAAVKFCDESGLTLLYEIRRQPERFQLINLSADLESVYATMLRNFSPDLTEREKLGFVSTLGKWLADKVTDTKKSIIFLGSCICALFGVLIHPSLIRFREIYDISDESGSKAVTIICLIGFLMGVIIAFETALVAKIFGAVIFVVNGIGIAMTRELGPLMTAILFAGRTGSAFAAQIGTQKVSEELNAITTFGLDPVYFLVVPRLIASSLVLPLLSVFATILGVLGGGLVMRLYDITFTQFYIQLIHSISATDVFFGLIKAVIFGFVIALIGCECGMNTGAGAAAVGDSTTKSVVKSIVWIVLIDGAAALLTNRLGF</sequence>
<feature type="transmembrane region" description="Helical" evidence="1">
    <location>
        <begin position="290"/>
        <end position="309"/>
    </location>
</feature>
<dbReference type="Pfam" id="PF02405">
    <property type="entry name" value="MlaE"/>
    <property type="match status" value="1"/>
</dbReference>
<feature type="domain" description="MlaB-like STAS" evidence="2">
    <location>
        <begin position="5"/>
        <end position="71"/>
    </location>
</feature>
<evidence type="ECO:0000313" key="4">
    <source>
        <dbReference type="Proteomes" id="UP000472580"/>
    </source>
</evidence>
<proteinExistence type="predicted"/>
<dbReference type="RefSeq" id="WP_160335995.1">
    <property type="nucleotide sequence ID" value="NZ_WSRP01000036.1"/>
</dbReference>
<keyword evidence="4" id="KW-1185">Reference proteome</keyword>
<accession>A0A6L6YIW1</accession>